<protein>
    <submittedName>
        <fullName evidence="2">Uncharacterized protein</fullName>
    </submittedName>
</protein>
<accession>A0ABU2B965</accession>
<evidence type="ECO:0000313" key="2">
    <source>
        <dbReference type="EMBL" id="MDR7354539.1"/>
    </source>
</evidence>
<name>A0ABU2B965_9CORY</name>
<evidence type="ECO:0000256" key="1">
    <source>
        <dbReference type="ARBA" id="ARBA00093770"/>
    </source>
</evidence>
<proteinExistence type="inferred from homology"/>
<dbReference type="Pfam" id="PF11307">
    <property type="entry name" value="DUF3109"/>
    <property type="match status" value="1"/>
</dbReference>
<dbReference type="RefSeq" id="WP_277103653.1">
    <property type="nucleotide sequence ID" value="NZ_BAAAJS010000066.1"/>
</dbReference>
<dbReference type="Proteomes" id="UP001183619">
    <property type="component" value="Unassembled WGS sequence"/>
</dbReference>
<organism evidence="2 3">
    <name type="scientific">Corynebacterium felinum</name>
    <dbReference type="NCBI Taxonomy" id="131318"/>
    <lineage>
        <taxon>Bacteria</taxon>
        <taxon>Bacillati</taxon>
        <taxon>Actinomycetota</taxon>
        <taxon>Actinomycetes</taxon>
        <taxon>Mycobacteriales</taxon>
        <taxon>Corynebacteriaceae</taxon>
        <taxon>Corynebacterium</taxon>
    </lineage>
</organism>
<comment type="similarity">
    <text evidence="1">Belongs to the Rv0495c family.</text>
</comment>
<reference evidence="2 3" key="1">
    <citation type="submission" date="2023-07" db="EMBL/GenBank/DDBJ databases">
        <title>Sequencing the genomes of 1000 actinobacteria strains.</title>
        <authorList>
            <person name="Klenk H.-P."/>
        </authorList>
    </citation>
    <scope>NUCLEOTIDE SEQUENCE [LARGE SCALE GENOMIC DNA]</scope>
    <source>
        <strain evidence="2 3">DSM 44508</strain>
    </source>
</reference>
<dbReference type="InterPro" id="IPR021458">
    <property type="entry name" value="Rv0495c"/>
</dbReference>
<dbReference type="EMBL" id="JAVDYF010000001">
    <property type="protein sequence ID" value="MDR7354539.1"/>
    <property type="molecule type" value="Genomic_DNA"/>
</dbReference>
<evidence type="ECO:0000313" key="3">
    <source>
        <dbReference type="Proteomes" id="UP001183619"/>
    </source>
</evidence>
<gene>
    <name evidence="2" type="ORF">J2S37_001077</name>
</gene>
<keyword evidence="3" id="KW-1185">Reference proteome</keyword>
<sequence>MNRPDTFPVYLGFPSSSPAALSIERGAELAPDFPRQWWEFTHPHDPLHVFSIDLTWLESYYSCAFGTGVCQGIVAGFSDVGCCNHGAFLCDETDREQLIDAVSRMPARYWQLRPTTVDEYLEENDESQLEPWLVWDELDNEEGEPEPALKTVIVDGACIFANRSGWATGTGCALHQWALDAGEDLTVVKPEVCWQLPLRRLEAYEDRADGQEILRTTITEYERRGWGNGGEDFDWYCTTSPACHTNASPLWQSCEQELRALIGDAPFEILASYLRKRLHARSALAEQGVDVNEIFGVHPASR</sequence>
<comment type="caution">
    <text evidence="2">The sequence shown here is derived from an EMBL/GenBank/DDBJ whole genome shotgun (WGS) entry which is preliminary data.</text>
</comment>